<feature type="non-terminal residue" evidence="2">
    <location>
        <position position="52"/>
    </location>
</feature>
<keyword evidence="3" id="KW-1185">Reference proteome</keyword>
<dbReference type="Proteomes" id="UP000265520">
    <property type="component" value="Unassembled WGS sequence"/>
</dbReference>
<evidence type="ECO:0000313" key="3">
    <source>
        <dbReference type="Proteomes" id="UP000265520"/>
    </source>
</evidence>
<dbReference type="InterPro" id="IPR013103">
    <property type="entry name" value="RVT_2"/>
</dbReference>
<accession>A0A392T239</accession>
<feature type="domain" description="Reverse transcriptase Ty1/copia-type" evidence="1">
    <location>
        <begin position="3"/>
        <end position="46"/>
    </location>
</feature>
<reference evidence="2 3" key="1">
    <citation type="journal article" date="2018" name="Front. Plant Sci.">
        <title>Red Clover (Trifolium pratense) and Zigzag Clover (T. medium) - A Picture of Genomic Similarities and Differences.</title>
        <authorList>
            <person name="Dluhosova J."/>
            <person name="Istvanek J."/>
            <person name="Nedelnik J."/>
            <person name="Repkova J."/>
        </authorList>
    </citation>
    <scope>NUCLEOTIDE SEQUENCE [LARGE SCALE GENOMIC DNA]</scope>
    <source>
        <strain evidence="3">cv. 10/8</strain>
        <tissue evidence="2">Leaf</tissue>
    </source>
</reference>
<evidence type="ECO:0000313" key="2">
    <source>
        <dbReference type="EMBL" id="MCI55193.1"/>
    </source>
</evidence>
<sequence length="52" mass="5894">MTTVRVFMAIAAAQNWPLYQLDVNTSFLHGDLHEEVYMKPPPGLQLPQPDLV</sequence>
<dbReference type="Pfam" id="PF07727">
    <property type="entry name" value="RVT_2"/>
    <property type="match status" value="1"/>
</dbReference>
<protein>
    <recommendedName>
        <fullName evidence="1">Reverse transcriptase Ty1/copia-type domain-containing protein</fullName>
    </recommendedName>
</protein>
<dbReference type="EMBL" id="LXQA010492239">
    <property type="protein sequence ID" value="MCI55193.1"/>
    <property type="molecule type" value="Genomic_DNA"/>
</dbReference>
<comment type="caution">
    <text evidence="2">The sequence shown here is derived from an EMBL/GenBank/DDBJ whole genome shotgun (WGS) entry which is preliminary data.</text>
</comment>
<name>A0A392T239_9FABA</name>
<dbReference type="AlphaFoldDB" id="A0A392T239"/>
<organism evidence="2 3">
    <name type="scientific">Trifolium medium</name>
    <dbReference type="NCBI Taxonomy" id="97028"/>
    <lineage>
        <taxon>Eukaryota</taxon>
        <taxon>Viridiplantae</taxon>
        <taxon>Streptophyta</taxon>
        <taxon>Embryophyta</taxon>
        <taxon>Tracheophyta</taxon>
        <taxon>Spermatophyta</taxon>
        <taxon>Magnoliopsida</taxon>
        <taxon>eudicotyledons</taxon>
        <taxon>Gunneridae</taxon>
        <taxon>Pentapetalae</taxon>
        <taxon>rosids</taxon>
        <taxon>fabids</taxon>
        <taxon>Fabales</taxon>
        <taxon>Fabaceae</taxon>
        <taxon>Papilionoideae</taxon>
        <taxon>50 kb inversion clade</taxon>
        <taxon>NPAAA clade</taxon>
        <taxon>Hologalegina</taxon>
        <taxon>IRL clade</taxon>
        <taxon>Trifolieae</taxon>
        <taxon>Trifolium</taxon>
    </lineage>
</organism>
<proteinExistence type="predicted"/>
<evidence type="ECO:0000259" key="1">
    <source>
        <dbReference type="Pfam" id="PF07727"/>
    </source>
</evidence>